<dbReference type="InterPro" id="IPR011989">
    <property type="entry name" value="ARM-like"/>
</dbReference>
<evidence type="ECO:0000256" key="1">
    <source>
        <dbReference type="ARBA" id="ARBA00004123"/>
    </source>
</evidence>
<dbReference type="Pfam" id="PF18808">
    <property type="entry name" value="Importin_rep_4"/>
    <property type="match status" value="1"/>
</dbReference>
<dbReference type="PANTHER" id="PTHR10527">
    <property type="entry name" value="IMPORTIN BETA"/>
    <property type="match status" value="1"/>
</dbReference>
<organism evidence="10 11">
    <name type="scientific">Klebsormidium nitens</name>
    <name type="common">Green alga</name>
    <name type="synonym">Ulothrix nitens</name>
    <dbReference type="NCBI Taxonomy" id="105231"/>
    <lineage>
        <taxon>Eukaryota</taxon>
        <taxon>Viridiplantae</taxon>
        <taxon>Streptophyta</taxon>
        <taxon>Klebsormidiophyceae</taxon>
        <taxon>Klebsormidiales</taxon>
        <taxon>Klebsormidiaceae</taxon>
        <taxon>Klebsormidium</taxon>
    </lineage>
</organism>
<dbReference type="InterPro" id="IPR016024">
    <property type="entry name" value="ARM-type_fold"/>
</dbReference>
<dbReference type="SUPFAM" id="SSF48371">
    <property type="entry name" value="ARM repeat"/>
    <property type="match status" value="1"/>
</dbReference>
<dbReference type="InterPro" id="IPR040122">
    <property type="entry name" value="Importin_beta"/>
</dbReference>
<evidence type="ECO:0000313" key="10">
    <source>
        <dbReference type="EMBL" id="GAQ88590.1"/>
    </source>
</evidence>
<dbReference type="Gene3D" id="1.25.10.10">
    <property type="entry name" value="Leucine-rich Repeat Variant"/>
    <property type="match status" value="1"/>
</dbReference>
<gene>
    <name evidence="10" type="ORF">KFL_004420050</name>
</gene>
<evidence type="ECO:0000256" key="3">
    <source>
        <dbReference type="ARBA" id="ARBA00022448"/>
    </source>
</evidence>
<keyword evidence="4" id="KW-0963">Cytoplasm</keyword>
<dbReference type="Pfam" id="PF25574">
    <property type="entry name" value="TPR_IMB1"/>
    <property type="match status" value="1"/>
</dbReference>
<dbReference type="GO" id="GO:0006606">
    <property type="term" value="P:protein import into nucleus"/>
    <property type="evidence" value="ECO:0000318"/>
    <property type="project" value="GO_Central"/>
</dbReference>
<dbReference type="OrthoDB" id="543373at2759"/>
<dbReference type="InterPro" id="IPR057672">
    <property type="entry name" value="TPR_IPO4/5"/>
</dbReference>
<dbReference type="AlphaFoldDB" id="A0A1Y1ICE8"/>
<dbReference type="EMBL" id="DF237391">
    <property type="protein sequence ID" value="GAQ88590.1"/>
    <property type="molecule type" value="Genomic_DNA"/>
</dbReference>
<dbReference type="Proteomes" id="UP000054558">
    <property type="component" value="Unassembled WGS sequence"/>
</dbReference>
<reference evidence="10 11" key="1">
    <citation type="journal article" date="2014" name="Nat. Commun.">
        <title>Klebsormidium flaccidum genome reveals primary factors for plant terrestrial adaptation.</title>
        <authorList>
            <person name="Hori K."/>
            <person name="Maruyama F."/>
            <person name="Fujisawa T."/>
            <person name="Togashi T."/>
            <person name="Yamamoto N."/>
            <person name="Seo M."/>
            <person name="Sato S."/>
            <person name="Yamada T."/>
            <person name="Mori H."/>
            <person name="Tajima N."/>
            <person name="Moriyama T."/>
            <person name="Ikeuchi M."/>
            <person name="Watanabe M."/>
            <person name="Wada H."/>
            <person name="Kobayashi K."/>
            <person name="Saito M."/>
            <person name="Masuda T."/>
            <person name="Sasaki-Sekimoto Y."/>
            <person name="Mashiguchi K."/>
            <person name="Awai K."/>
            <person name="Shimojima M."/>
            <person name="Masuda S."/>
            <person name="Iwai M."/>
            <person name="Nobusawa T."/>
            <person name="Narise T."/>
            <person name="Kondo S."/>
            <person name="Saito H."/>
            <person name="Sato R."/>
            <person name="Murakawa M."/>
            <person name="Ihara Y."/>
            <person name="Oshima-Yamada Y."/>
            <person name="Ohtaka K."/>
            <person name="Satoh M."/>
            <person name="Sonobe K."/>
            <person name="Ishii M."/>
            <person name="Ohtani R."/>
            <person name="Kanamori-Sato M."/>
            <person name="Honoki R."/>
            <person name="Miyazaki D."/>
            <person name="Mochizuki H."/>
            <person name="Umetsu J."/>
            <person name="Higashi K."/>
            <person name="Shibata D."/>
            <person name="Kamiya Y."/>
            <person name="Sato N."/>
            <person name="Nakamura Y."/>
            <person name="Tabata S."/>
            <person name="Ida S."/>
            <person name="Kurokawa K."/>
            <person name="Ohta H."/>
        </authorList>
    </citation>
    <scope>NUCLEOTIDE SEQUENCE [LARGE SCALE GENOMIC DNA]</scope>
    <source>
        <strain evidence="10 11">NIES-2285</strain>
    </source>
</reference>
<dbReference type="PROSITE" id="PS50077">
    <property type="entry name" value="HEAT_REPEAT"/>
    <property type="match status" value="1"/>
</dbReference>
<dbReference type="OMA" id="PKRFVQE"/>
<keyword evidence="3" id="KW-0813">Transport</keyword>
<proteinExistence type="predicted"/>
<dbReference type="InterPro" id="IPR001494">
    <property type="entry name" value="Importin-beta_N"/>
</dbReference>
<feature type="repeat" description="HEAT" evidence="8">
    <location>
        <begin position="413"/>
        <end position="451"/>
    </location>
</feature>
<keyword evidence="7" id="KW-0539">Nucleus</keyword>
<accession>A0A1Y1ICE8</accession>
<feature type="domain" description="Importin N-terminal" evidence="9">
    <location>
        <begin position="37"/>
        <end position="108"/>
    </location>
</feature>
<comment type="subcellular location">
    <subcellularLocation>
        <location evidence="2">Cytoplasm</location>
    </subcellularLocation>
    <subcellularLocation>
        <location evidence="1">Nucleus</location>
    </subcellularLocation>
</comment>
<name>A0A1Y1ICE8_KLENI</name>
<dbReference type="InterPro" id="IPR034085">
    <property type="entry name" value="TOG"/>
</dbReference>
<evidence type="ECO:0000256" key="6">
    <source>
        <dbReference type="ARBA" id="ARBA00022927"/>
    </source>
</evidence>
<evidence type="ECO:0000256" key="7">
    <source>
        <dbReference type="ARBA" id="ARBA00023242"/>
    </source>
</evidence>
<dbReference type="GO" id="GO:0008139">
    <property type="term" value="F:nuclear localization sequence binding"/>
    <property type="evidence" value="ECO:0000318"/>
    <property type="project" value="GO_Central"/>
</dbReference>
<dbReference type="InterPro" id="IPR058584">
    <property type="entry name" value="IMB1_TNPO1-like_TPR"/>
</dbReference>
<evidence type="ECO:0000256" key="4">
    <source>
        <dbReference type="ARBA" id="ARBA00022490"/>
    </source>
</evidence>
<sequence length="1109" mass="122117">MAAVSPAVSAVLGPDLSNAETLLKMLMSPSNAERGQAESLFEECKKHPDPLVTTLVLVLHRSTVQENRAMAAVLLRKVITKDQVSLWPQLSTATQDGVKSGLLQCVQKEESKTICKKLCDSIAELAAGIFEEGLWPELLPFMFNSVQSQDDRLRWIALLIFSQLAAYLGSKLQPYLQTLHAVFQEGMSSSSSSDVRTAALRATTAFVSTLETASERDKFQDLLPAMMQTLTVALNSGEEATAQEALEMFIEIAGTEPRFLRKQLVDVVAAMLQIAEAQQLEDSTRHLAVEFLVTLAEARDKAPGMMRKLPHLIGRLFAVLLNFLLSIEDEPKWHTADSEEEMITDEDNYDVGMECLDRLAISLGGNTILPVASQLVPACLIDQDWKKRHAGLIALAQIAEGCAKVLLKDMGPVVEMILASLGDPHPRVRWAAINALGQLSTDLGPNLQKKFHARVLPALLNSMDDFQSPRVQAHASAAVLNFTENCAPEILEPYLDSLINKLLVLLQQGGRRMVQEGALTALASVADCAQNLFDKYYSAVMPYLKSILLHATDKTHRMLRAKSMECISLVGMAVGKDKFRADAKEVMDVLIKLQVADMDDDDPTISYMLQAWARLCKCLGQEFLPYMEIVMPPLLRSAQLKPDITVRNADSDNEDEDEEDESIETIPLGDKRIHIRTSVLEEKATACNMLCCYADELKEGFAPWVEQVTEIMVPLIKFYFHEEVRKAAVSAMPELLRSAELALKKNGQDIQQLKKLADVIIGSLVESLGKEPEAEIVASMLESLGECIQVAGPLLDPGQVKSIVDNFQEVITETLKRKEEKHARSRTEDFDEEEGEMLEEEIEQEDEVLEQLAECLGKMLKVYKAQLLPLIATLVPFLAPLLEPKRPAAERRAIICIFDDLIEQTGEPGNQYFDLFMPAMLHSATDPHADTRQAAVFGLGVCAQFCGARFRGVAHEALAKLNAVISAEGAREEESVLATENAISAVGKICEFQRDCIDAKLVLPAFLSCLPIKNDQLEAKLVHEYLVSLVEKSDPDLLGPGQQNLPKVIAVFAEVLTEKDLVTDAAAGRIRAVLRHLQNSLPVDVVRATFGALSPAQQAALQSAMSVQG</sequence>
<dbReference type="SMART" id="SM01349">
    <property type="entry name" value="TOG"/>
    <property type="match status" value="1"/>
</dbReference>
<evidence type="ECO:0000256" key="2">
    <source>
        <dbReference type="ARBA" id="ARBA00004496"/>
    </source>
</evidence>
<dbReference type="Pfam" id="PF13513">
    <property type="entry name" value="HEAT_EZ"/>
    <property type="match status" value="1"/>
</dbReference>
<keyword evidence="5" id="KW-0677">Repeat</keyword>
<dbReference type="PROSITE" id="PS50166">
    <property type="entry name" value="IMPORTIN_B_NT"/>
    <property type="match status" value="1"/>
</dbReference>
<dbReference type="GO" id="GO:0005634">
    <property type="term" value="C:nucleus"/>
    <property type="evidence" value="ECO:0000318"/>
    <property type="project" value="GO_Central"/>
</dbReference>
<dbReference type="Pfam" id="PF25780">
    <property type="entry name" value="TPR_IPO5"/>
    <property type="match status" value="1"/>
</dbReference>
<keyword evidence="11" id="KW-1185">Reference proteome</keyword>
<evidence type="ECO:0000256" key="8">
    <source>
        <dbReference type="PROSITE-ProRule" id="PRU00103"/>
    </source>
</evidence>
<evidence type="ECO:0000256" key="5">
    <source>
        <dbReference type="ARBA" id="ARBA00022737"/>
    </source>
</evidence>
<dbReference type="InterPro" id="IPR021133">
    <property type="entry name" value="HEAT_type_2"/>
</dbReference>
<keyword evidence="6" id="KW-0653">Protein transport</keyword>
<dbReference type="Pfam" id="PF18829">
    <property type="entry name" value="Importin_rep_6"/>
    <property type="match status" value="1"/>
</dbReference>
<dbReference type="STRING" id="105231.A0A1Y1ICE8"/>
<evidence type="ECO:0000313" key="11">
    <source>
        <dbReference type="Proteomes" id="UP000054558"/>
    </source>
</evidence>
<dbReference type="InterPro" id="IPR041389">
    <property type="entry name" value="Importin_rep_6"/>
</dbReference>
<dbReference type="GO" id="GO:0005737">
    <property type="term" value="C:cytoplasm"/>
    <property type="evidence" value="ECO:0000318"/>
    <property type="project" value="GO_Central"/>
</dbReference>
<dbReference type="InterPro" id="IPR041653">
    <property type="entry name" value="Importin_rep_4"/>
</dbReference>
<dbReference type="GO" id="GO:0061608">
    <property type="term" value="F:nuclear import signal receptor activity"/>
    <property type="evidence" value="ECO:0000318"/>
    <property type="project" value="GO_Central"/>
</dbReference>
<dbReference type="GO" id="GO:0031267">
    <property type="term" value="F:small GTPase binding"/>
    <property type="evidence" value="ECO:0007669"/>
    <property type="project" value="InterPro"/>
</dbReference>
<protein>
    <submittedName>
        <fullName evidence="10">Karyopherin beta 3</fullName>
    </submittedName>
</protein>
<evidence type="ECO:0000259" key="9">
    <source>
        <dbReference type="PROSITE" id="PS50166"/>
    </source>
</evidence>